<gene>
    <name evidence="4" type="ORF">SASPL_120177</name>
</gene>
<dbReference type="PROSITE" id="PS50297">
    <property type="entry name" value="ANK_REP_REGION"/>
    <property type="match status" value="2"/>
</dbReference>
<organism evidence="4">
    <name type="scientific">Salvia splendens</name>
    <name type="common">Scarlet sage</name>
    <dbReference type="NCBI Taxonomy" id="180675"/>
    <lineage>
        <taxon>Eukaryota</taxon>
        <taxon>Viridiplantae</taxon>
        <taxon>Streptophyta</taxon>
        <taxon>Embryophyta</taxon>
        <taxon>Tracheophyta</taxon>
        <taxon>Spermatophyta</taxon>
        <taxon>Magnoliopsida</taxon>
        <taxon>eudicotyledons</taxon>
        <taxon>Gunneridae</taxon>
        <taxon>Pentapetalae</taxon>
        <taxon>asterids</taxon>
        <taxon>lamiids</taxon>
        <taxon>Lamiales</taxon>
        <taxon>Lamiaceae</taxon>
        <taxon>Nepetoideae</taxon>
        <taxon>Mentheae</taxon>
        <taxon>Salviinae</taxon>
        <taxon>Salvia</taxon>
        <taxon>Salvia subgen. Calosphace</taxon>
        <taxon>core Calosphace</taxon>
    </lineage>
</organism>
<dbReference type="SUPFAM" id="SSF48403">
    <property type="entry name" value="Ankyrin repeat"/>
    <property type="match status" value="1"/>
</dbReference>
<dbReference type="EMBL" id="PNBA02000007">
    <property type="protein sequence ID" value="KAG6417980.1"/>
    <property type="molecule type" value="Genomic_DNA"/>
</dbReference>
<evidence type="ECO:0000256" key="3">
    <source>
        <dbReference type="PROSITE-ProRule" id="PRU00023"/>
    </source>
</evidence>
<dbReference type="Gene3D" id="1.25.40.20">
    <property type="entry name" value="Ankyrin repeat-containing domain"/>
    <property type="match status" value="1"/>
</dbReference>
<evidence type="ECO:0000256" key="1">
    <source>
        <dbReference type="ARBA" id="ARBA00022737"/>
    </source>
</evidence>
<dbReference type="Pfam" id="PF12796">
    <property type="entry name" value="Ank_2"/>
    <property type="match status" value="1"/>
</dbReference>
<comment type="caution">
    <text evidence="4">The sequence shown here is derived from an EMBL/GenBank/DDBJ whole genome shotgun (WGS) entry which is preliminary data.</text>
</comment>
<dbReference type="InterPro" id="IPR036770">
    <property type="entry name" value="Ankyrin_rpt-contain_sf"/>
</dbReference>
<dbReference type="PROSITE" id="PS50088">
    <property type="entry name" value="ANK_REPEAT"/>
    <property type="match status" value="2"/>
</dbReference>
<protein>
    <submittedName>
        <fullName evidence="4">Uncharacterized protein</fullName>
    </submittedName>
</protein>
<evidence type="ECO:0000313" key="4">
    <source>
        <dbReference type="EMBL" id="KAG6417980.1"/>
    </source>
</evidence>
<dbReference type="InterPro" id="IPR002110">
    <property type="entry name" value="Ankyrin_rpt"/>
</dbReference>
<dbReference type="PANTHER" id="PTHR24198">
    <property type="entry name" value="ANKYRIN REPEAT AND PROTEIN KINASE DOMAIN-CONTAINING PROTEIN"/>
    <property type="match status" value="1"/>
</dbReference>
<feature type="repeat" description="ANK" evidence="3">
    <location>
        <begin position="94"/>
        <end position="126"/>
    </location>
</feature>
<evidence type="ECO:0000256" key="2">
    <source>
        <dbReference type="ARBA" id="ARBA00023043"/>
    </source>
</evidence>
<reference evidence="4" key="2">
    <citation type="submission" date="2020-08" db="EMBL/GenBank/DDBJ databases">
        <title>Plant Genome Project.</title>
        <authorList>
            <person name="Zhang R.-G."/>
        </authorList>
    </citation>
    <scope>NUCLEOTIDE SEQUENCE</scope>
    <source>
        <strain evidence="4">Huo1</strain>
        <tissue evidence="4">Leaf</tissue>
    </source>
</reference>
<dbReference type="Proteomes" id="UP000298416">
    <property type="component" value="Unassembled WGS sequence"/>
</dbReference>
<proteinExistence type="predicted"/>
<reference evidence="4" key="1">
    <citation type="submission" date="2018-01" db="EMBL/GenBank/DDBJ databases">
        <authorList>
            <person name="Mao J.F."/>
        </authorList>
    </citation>
    <scope>NUCLEOTIDE SEQUENCE</scope>
    <source>
        <strain evidence="4">Huo1</strain>
        <tissue evidence="4">Leaf</tissue>
    </source>
</reference>
<accession>A0A8X8XTS8</accession>
<dbReference type="PANTHER" id="PTHR24198:SF165">
    <property type="entry name" value="ANKYRIN REPEAT-CONTAINING PROTEIN-RELATED"/>
    <property type="match status" value="1"/>
</dbReference>
<dbReference type="SMART" id="SM00248">
    <property type="entry name" value="ANK"/>
    <property type="match status" value="2"/>
</dbReference>
<feature type="repeat" description="ANK" evidence="3">
    <location>
        <begin position="60"/>
        <end position="92"/>
    </location>
</feature>
<keyword evidence="5" id="KW-1185">Reference proteome</keyword>
<evidence type="ECO:0000313" key="5">
    <source>
        <dbReference type="Proteomes" id="UP000298416"/>
    </source>
</evidence>
<keyword evidence="2 3" id="KW-0040">ANK repeat</keyword>
<dbReference type="AlphaFoldDB" id="A0A8X8XTS8"/>
<sequence length="131" mass="14178">MRSATDLAEIQCEKGQGLSCKTSQEQGLFAAVQLGDLQTVKAVLSFLLEHSMQPDLLNRNKQTPLMLAAMHGKISCVTKLIEAGAYILMFDSVNGRTCLHHAAYHGHSDCVEVILSAARSSQVAASWYATV</sequence>
<name>A0A8X8XTS8_SALSN</name>
<keyword evidence="1" id="KW-0677">Repeat</keyword>